<gene>
    <name evidence="2" type="ORF">AVDCRST_MAG77-629</name>
</gene>
<evidence type="ECO:0000313" key="2">
    <source>
        <dbReference type="EMBL" id="CAA9224030.1"/>
    </source>
</evidence>
<protein>
    <submittedName>
        <fullName evidence="2">Uncharacterized protein</fullName>
    </submittedName>
</protein>
<organism evidence="2">
    <name type="scientific">uncultured Chloroflexota bacterium</name>
    <dbReference type="NCBI Taxonomy" id="166587"/>
    <lineage>
        <taxon>Bacteria</taxon>
        <taxon>Bacillati</taxon>
        <taxon>Chloroflexota</taxon>
        <taxon>environmental samples</taxon>
    </lineage>
</organism>
<feature type="region of interest" description="Disordered" evidence="1">
    <location>
        <begin position="1"/>
        <end position="35"/>
    </location>
</feature>
<proteinExistence type="predicted"/>
<feature type="non-terminal residue" evidence="2">
    <location>
        <position position="35"/>
    </location>
</feature>
<sequence length="35" mass="3874">AHHHPRRHQVPAVLRPRGVPPALRQDGAPAGPRRL</sequence>
<dbReference type="EMBL" id="CADCTC010000040">
    <property type="protein sequence ID" value="CAA9224030.1"/>
    <property type="molecule type" value="Genomic_DNA"/>
</dbReference>
<feature type="non-terminal residue" evidence="2">
    <location>
        <position position="1"/>
    </location>
</feature>
<dbReference type="AlphaFoldDB" id="A0A6J4HJQ4"/>
<reference evidence="2" key="1">
    <citation type="submission" date="2020-02" db="EMBL/GenBank/DDBJ databases">
        <authorList>
            <person name="Meier V. D."/>
        </authorList>
    </citation>
    <scope>NUCLEOTIDE SEQUENCE</scope>
    <source>
        <strain evidence="2">AVDCRST_MAG77</strain>
    </source>
</reference>
<evidence type="ECO:0000256" key="1">
    <source>
        <dbReference type="SAM" id="MobiDB-lite"/>
    </source>
</evidence>
<accession>A0A6J4HJQ4</accession>
<name>A0A6J4HJQ4_9CHLR</name>